<dbReference type="Proteomes" id="UP001626550">
    <property type="component" value="Unassembled WGS sequence"/>
</dbReference>
<proteinExistence type="predicted"/>
<gene>
    <name evidence="2" type="primary">RRBP1</name>
    <name evidence="2" type="ORF">Ciccas_001407</name>
</gene>
<evidence type="ECO:0000313" key="3">
    <source>
        <dbReference type="Proteomes" id="UP001626550"/>
    </source>
</evidence>
<reference evidence="2 3" key="1">
    <citation type="submission" date="2024-11" db="EMBL/GenBank/DDBJ databases">
        <title>Adaptive evolution of stress response genes in parasites aligns with host niche diversity.</title>
        <authorList>
            <person name="Hahn C."/>
            <person name="Resl P."/>
        </authorList>
    </citation>
    <scope>NUCLEOTIDE SEQUENCE [LARGE SCALE GENOMIC DNA]</scope>
    <source>
        <strain evidence="2">EGGRZ-B1_66</strain>
        <tissue evidence="2">Body</tissue>
    </source>
</reference>
<feature type="non-terminal residue" evidence="2">
    <location>
        <position position="292"/>
    </location>
</feature>
<keyword evidence="3" id="KW-1185">Reference proteome</keyword>
<feature type="region of interest" description="Disordered" evidence="1">
    <location>
        <begin position="1"/>
        <end position="136"/>
    </location>
</feature>
<evidence type="ECO:0000256" key="1">
    <source>
        <dbReference type="SAM" id="MobiDB-lite"/>
    </source>
</evidence>
<dbReference type="AlphaFoldDB" id="A0ABD2QK66"/>
<name>A0ABD2QK66_9PLAT</name>
<protein>
    <submittedName>
        <fullName evidence="2">Ribosome binding protein 1 180kDa</fullName>
    </submittedName>
</protein>
<evidence type="ECO:0000313" key="2">
    <source>
        <dbReference type="EMBL" id="KAL3319899.1"/>
    </source>
</evidence>
<feature type="compositionally biased region" description="Basic and acidic residues" evidence="1">
    <location>
        <begin position="32"/>
        <end position="96"/>
    </location>
</feature>
<dbReference type="EMBL" id="JBJKFK010000091">
    <property type="protein sequence ID" value="KAL3319899.1"/>
    <property type="molecule type" value="Genomic_DNA"/>
</dbReference>
<feature type="compositionally biased region" description="Basic and acidic residues" evidence="1">
    <location>
        <begin position="107"/>
        <end position="134"/>
    </location>
</feature>
<sequence>MARDLEESVQSQLTIDDDDTIMQVEESEDDHDVQPRSSDKHDVQPRRPDNHDVQPRRSDDHDAQPRRPDNHDVQPRRSNDHDAQPRRSDYHDEQPRRSNNYHVPPRRTGDRYEEPRRTDDRYEEPRRTDDRYEELQSPTRSRAFTILKVPEYKDGTIKLWLTDMEDFLEENRVTESRQVARLVRNAFQCAEYGIRDRIHCLTQESTYDWYALRSRIAAMLLPDPIETEIREIEQLQAMDLAPSEKYDRVKKWYSTELDRIQFWKLTIGSPLAIRTHHYAAGINRPVNSAQVL</sequence>
<comment type="caution">
    <text evidence="2">The sequence shown here is derived from an EMBL/GenBank/DDBJ whole genome shotgun (WGS) entry which is preliminary data.</text>
</comment>
<feature type="compositionally biased region" description="Acidic residues" evidence="1">
    <location>
        <begin position="15"/>
        <end position="31"/>
    </location>
</feature>
<accession>A0ABD2QK66</accession>
<organism evidence="2 3">
    <name type="scientific">Cichlidogyrus casuarinus</name>
    <dbReference type="NCBI Taxonomy" id="1844966"/>
    <lineage>
        <taxon>Eukaryota</taxon>
        <taxon>Metazoa</taxon>
        <taxon>Spiralia</taxon>
        <taxon>Lophotrochozoa</taxon>
        <taxon>Platyhelminthes</taxon>
        <taxon>Monogenea</taxon>
        <taxon>Monopisthocotylea</taxon>
        <taxon>Dactylogyridea</taxon>
        <taxon>Ancyrocephalidae</taxon>
        <taxon>Cichlidogyrus</taxon>
    </lineage>
</organism>